<dbReference type="InterPro" id="IPR003761">
    <property type="entry name" value="Exonuc_VII_S"/>
</dbReference>
<comment type="subcellular location">
    <subcellularLocation>
        <location evidence="6">Cytoplasm</location>
    </subcellularLocation>
</comment>
<comment type="catalytic activity">
    <reaction evidence="6">
        <text>Exonucleolytic cleavage in either 5'- to 3'- or 3'- to 5'-direction to yield nucleoside 5'-phosphates.</text>
        <dbReference type="EC" id="3.1.11.6"/>
    </reaction>
</comment>
<dbReference type="GO" id="GO:0006308">
    <property type="term" value="P:DNA catabolic process"/>
    <property type="evidence" value="ECO:0007669"/>
    <property type="project" value="UniProtKB-UniRule"/>
</dbReference>
<comment type="function">
    <text evidence="6">Bidirectionally degrades single-stranded DNA into large acid-insoluble oligonucleotides, which are then degraded further into small acid-soluble oligonucleotides.</text>
</comment>
<organism evidence="7 8">
    <name type="scientific">Pyruvatibacter mobilis</name>
    <dbReference type="NCBI Taxonomy" id="1712261"/>
    <lineage>
        <taxon>Bacteria</taxon>
        <taxon>Pseudomonadati</taxon>
        <taxon>Pseudomonadota</taxon>
        <taxon>Alphaproteobacteria</taxon>
        <taxon>Hyphomicrobiales</taxon>
        <taxon>Parvibaculaceae</taxon>
        <taxon>Pyruvatibacter</taxon>
    </lineage>
</organism>
<name>A0A845QDN4_9HYPH</name>
<dbReference type="PANTHER" id="PTHR34137:SF1">
    <property type="entry name" value="EXODEOXYRIBONUCLEASE 7 SMALL SUBUNIT"/>
    <property type="match status" value="1"/>
</dbReference>
<comment type="subunit">
    <text evidence="6">Heterooligomer composed of large and small subunits.</text>
</comment>
<keyword evidence="5 6" id="KW-0269">Exonuclease</keyword>
<keyword evidence="4 6" id="KW-0378">Hydrolase</keyword>
<dbReference type="Pfam" id="PF02609">
    <property type="entry name" value="Exonuc_VII_S"/>
    <property type="match status" value="1"/>
</dbReference>
<dbReference type="GO" id="GO:0009318">
    <property type="term" value="C:exodeoxyribonuclease VII complex"/>
    <property type="evidence" value="ECO:0007669"/>
    <property type="project" value="UniProtKB-UniRule"/>
</dbReference>
<evidence type="ECO:0000256" key="4">
    <source>
        <dbReference type="ARBA" id="ARBA00022801"/>
    </source>
</evidence>
<comment type="caution">
    <text evidence="7">The sequence shown here is derived from an EMBL/GenBank/DDBJ whole genome shotgun (WGS) entry which is preliminary data.</text>
</comment>
<accession>A0A845QDN4</accession>
<dbReference type="AlphaFoldDB" id="A0A845QDN4"/>
<dbReference type="GO" id="GO:0005829">
    <property type="term" value="C:cytosol"/>
    <property type="evidence" value="ECO:0007669"/>
    <property type="project" value="TreeGrafter"/>
</dbReference>
<keyword evidence="2 6" id="KW-0963">Cytoplasm</keyword>
<evidence type="ECO:0000256" key="5">
    <source>
        <dbReference type="ARBA" id="ARBA00022839"/>
    </source>
</evidence>
<gene>
    <name evidence="6" type="primary">xseB</name>
    <name evidence="7" type="ORF">GTQ45_10495</name>
</gene>
<dbReference type="EMBL" id="WXYQ01000007">
    <property type="protein sequence ID" value="NBG96161.1"/>
    <property type="molecule type" value="Genomic_DNA"/>
</dbReference>
<evidence type="ECO:0000256" key="1">
    <source>
        <dbReference type="ARBA" id="ARBA00009998"/>
    </source>
</evidence>
<proteinExistence type="inferred from homology"/>
<dbReference type="OrthoDB" id="9808145at2"/>
<dbReference type="HAMAP" id="MF_00337">
    <property type="entry name" value="Exonuc_7_S"/>
    <property type="match status" value="1"/>
</dbReference>
<sequence>MADKIPADIKKLSFEAALEELERIVSQLEGGDVDLEKSIEVYERGTALKAHCEAKLREAEMKVEKISLGPDGAPAGTAAAHMDDD</sequence>
<evidence type="ECO:0000256" key="2">
    <source>
        <dbReference type="ARBA" id="ARBA00022490"/>
    </source>
</evidence>
<dbReference type="NCBIfam" id="NF002139">
    <property type="entry name" value="PRK00977.1-3"/>
    <property type="match status" value="1"/>
</dbReference>
<evidence type="ECO:0000256" key="6">
    <source>
        <dbReference type="HAMAP-Rule" id="MF_00337"/>
    </source>
</evidence>
<dbReference type="EC" id="3.1.11.6" evidence="6"/>
<dbReference type="PANTHER" id="PTHR34137">
    <property type="entry name" value="EXODEOXYRIBONUCLEASE 7 SMALL SUBUNIT"/>
    <property type="match status" value="1"/>
</dbReference>
<dbReference type="Gene3D" id="1.10.287.1040">
    <property type="entry name" value="Exonuclease VII, small subunit"/>
    <property type="match status" value="1"/>
</dbReference>
<dbReference type="GeneID" id="300655309"/>
<evidence type="ECO:0000313" key="7">
    <source>
        <dbReference type="EMBL" id="NBG96161.1"/>
    </source>
</evidence>
<dbReference type="RefSeq" id="WP_160588204.1">
    <property type="nucleotide sequence ID" value="NZ_BMHN01000001.1"/>
</dbReference>
<keyword evidence="3 6" id="KW-0540">Nuclease</keyword>
<dbReference type="SUPFAM" id="SSF116842">
    <property type="entry name" value="XseB-like"/>
    <property type="match status" value="1"/>
</dbReference>
<dbReference type="Proteomes" id="UP000470384">
    <property type="component" value="Unassembled WGS sequence"/>
</dbReference>
<reference evidence="7 8" key="1">
    <citation type="journal article" date="2016" name="Int. J. Syst. Evol. Microbiol.">
        <title>Pyruvatibacter mobilis gen. nov., sp. nov., a marine bacterium from the culture broth of Picochlorum sp. 122.</title>
        <authorList>
            <person name="Wang G."/>
            <person name="Tang M."/>
            <person name="Wu H."/>
            <person name="Dai S."/>
            <person name="Li T."/>
            <person name="Chen C."/>
            <person name="He H."/>
            <person name="Fan J."/>
            <person name="Xiang W."/>
            <person name="Li X."/>
        </authorList>
    </citation>
    <scope>NUCLEOTIDE SEQUENCE [LARGE SCALE GENOMIC DNA]</scope>
    <source>
        <strain evidence="7 8">GYP-11</strain>
    </source>
</reference>
<dbReference type="InterPro" id="IPR037004">
    <property type="entry name" value="Exonuc_VII_ssu_sf"/>
</dbReference>
<dbReference type="GO" id="GO:0008855">
    <property type="term" value="F:exodeoxyribonuclease VII activity"/>
    <property type="evidence" value="ECO:0007669"/>
    <property type="project" value="UniProtKB-UniRule"/>
</dbReference>
<protein>
    <recommendedName>
        <fullName evidence="6">Exodeoxyribonuclease 7 small subunit</fullName>
        <ecNumber evidence="6">3.1.11.6</ecNumber>
    </recommendedName>
    <alternativeName>
        <fullName evidence="6">Exodeoxyribonuclease VII small subunit</fullName>
        <shortName evidence="6">Exonuclease VII small subunit</shortName>
    </alternativeName>
</protein>
<evidence type="ECO:0000256" key="3">
    <source>
        <dbReference type="ARBA" id="ARBA00022722"/>
    </source>
</evidence>
<dbReference type="NCBIfam" id="TIGR01280">
    <property type="entry name" value="xseB"/>
    <property type="match status" value="1"/>
</dbReference>
<keyword evidence="8" id="KW-1185">Reference proteome</keyword>
<evidence type="ECO:0000313" key="8">
    <source>
        <dbReference type="Proteomes" id="UP000470384"/>
    </source>
</evidence>
<comment type="similarity">
    <text evidence="1 6">Belongs to the XseB family.</text>
</comment>